<keyword evidence="1" id="KW-0732">Signal</keyword>
<protein>
    <submittedName>
        <fullName evidence="2">Uncharacterized protein</fullName>
    </submittedName>
</protein>
<evidence type="ECO:0000256" key="1">
    <source>
        <dbReference type="SAM" id="SignalP"/>
    </source>
</evidence>
<dbReference type="InterPro" id="IPR046172">
    <property type="entry name" value="DUF6174"/>
</dbReference>
<sequence>MLNYILAFVILLSVAGCGGGTADDPLPGDYIAAKASWQASHISDYRFTLDQACLCPSRGGARVVMVRDGQVVSAVYSDGTPVDAADLARIPSMSDIYATVDAAYARGLQVRFVAGSPHGEFREVYIDYIKGAADDELRYTISGFAIEG</sequence>
<proteinExistence type="predicted"/>
<dbReference type="AlphaFoldDB" id="A0A931H1R4"/>
<dbReference type="Proteomes" id="UP000651050">
    <property type="component" value="Unassembled WGS sequence"/>
</dbReference>
<keyword evidence="3" id="KW-1185">Reference proteome</keyword>
<feature type="chain" id="PRO_5037434725" evidence="1">
    <location>
        <begin position="23"/>
        <end position="148"/>
    </location>
</feature>
<evidence type="ECO:0000313" key="3">
    <source>
        <dbReference type="Proteomes" id="UP000651050"/>
    </source>
</evidence>
<dbReference type="EMBL" id="JADWYS010000001">
    <property type="protein sequence ID" value="MBG9386946.1"/>
    <property type="molecule type" value="Genomic_DNA"/>
</dbReference>
<comment type="caution">
    <text evidence="2">The sequence shown here is derived from an EMBL/GenBank/DDBJ whole genome shotgun (WGS) entry which is preliminary data.</text>
</comment>
<gene>
    <name evidence="2" type="ORF">I5803_02815</name>
</gene>
<organism evidence="2 3">
    <name type="scientific">Caenimonas aquaedulcis</name>
    <dbReference type="NCBI Taxonomy" id="2793270"/>
    <lineage>
        <taxon>Bacteria</taxon>
        <taxon>Pseudomonadati</taxon>
        <taxon>Pseudomonadota</taxon>
        <taxon>Betaproteobacteria</taxon>
        <taxon>Burkholderiales</taxon>
        <taxon>Comamonadaceae</taxon>
        <taxon>Caenimonas</taxon>
    </lineage>
</organism>
<evidence type="ECO:0000313" key="2">
    <source>
        <dbReference type="EMBL" id="MBG9386946.1"/>
    </source>
</evidence>
<accession>A0A931H1R4</accession>
<feature type="signal peptide" evidence="1">
    <location>
        <begin position="1"/>
        <end position="22"/>
    </location>
</feature>
<dbReference type="Pfam" id="PF19671">
    <property type="entry name" value="DUF6174"/>
    <property type="match status" value="1"/>
</dbReference>
<reference evidence="2" key="1">
    <citation type="submission" date="2020-11" db="EMBL/GenBank/DDBJ databases">
        <title>Bacterial whole genome sequence for Caenimonas sp. DR4.4.</title>
        <authorList>
            <person name="Le V."/>
            <person name="Ko S.-R."/>
            <person name="Ahn C.-Y."/>
            <person name="Oh H.-M."/>
        </authorList>
    </citation>
    <scope>NUCLEOTIDE SEQUENCE</scope>
    <source>
        <strain evidence="2">DR4.4</strain>
    </source>
</reference>
<name>A0A931H1R4_9BURK</name>
<dbReference type="RefSeq" id="WP_196984901.1">
    <property type="nucleotide sequence ID" value="NZ_JADWYS010000001.1"/>
</dbReference>